<evidence type="ECO:0000313" key="2">
    <source>
        <dbReference type="EMBL" id="GAA0776047.1"/>
    </source>
</evidence>
<dbReference type="EMBL" id="BAAACI010000007">
    <property type="protein sequence ID" value="GAA0776047.1"/>
    <property type="molecule type" value="Genomic_DNA"/>
</dbReference>
<dbReference type="Proteomes" id="UP001501047">
    <property type="component" value="Unassembled WGS sequence"/>
</dbReference>
<name>A0ABN1KV12_CLOSU</name>
<dbReference type="RefSeq" id="WP_343827170.1">
    <property type="nucleotide sequence ID" value="NZ_BAAACI010000007.1"/>
</dbReference>
<organism evidence="2 3">
    <name type="scientific">Clostridium subterminale</name>
    <dbReference type="NCBI Taxonomy" id="1550"/>
    <lineage>
        <taxon>Bacteria</taxon>
        <taxon>Bacillati</taxon>
        <taxon>Bacillota</taxon>
        <taxon>Clostridia</taxon>
        <taxon>Eubacteriales</taxon>
        <taxon>Clostridiaceae</taxon>
        <taxon>Clostridium</taxon>
    </lineage>
</organism>
<gene>
    <name evidence="2" type="ORF">GCM10008908_28740</name>
</gene>
<comment type="caution">
    <text evidence="2">The sequence shown here is derived from an EMBL/GenBank/DDBJ whole genome shotgun (WGS) entry which is preliminary data.</text>
</comment>
<evidence type="ECO:0000313" key="3">
    <source>
        <dbReference type="Proteomes" id="UP001501047"/>
    </source>
</evidence>
<evidence type="ECO:0000256" key="1">
    <source>
        <dbReference type="SAM" id="Phobius"/>
    </source>
</evidence>
<keyword evidence="1" id="KW-0812">Transmembrane</keyword>
<keyword evidence="1" id="KW-1133">Transmembrane helix</keyword>
<reference evidence="2 3" key="1">
    <citation type="journal article" date="2019" name="Int. J. Syst. Evol. Microbiol.">
        <title>The Global Catalogue of Microorganisms (GCM) 10K type strain sequencing project: providing services to taxonomists for standard genome sequencing and annotation.</title>
        <authorList>
            <consortium name="The Broad Institute Genomics Platform"/>
            <consortium name="The Broad Institute Genome Sequencing Center for Infectious Disease"/>
            <person name="Wu L."/>
            <person name="Ma J."/>
        </authorList>
    </citation>
    <scope>NUCLEOTIDE SEQUENCE [LARGE SCALE GENOMIC DNA]</scope>
    <source>
        <strain evidence="2 3">JCM 1417</strain>
    </source>
</reference>
<proteinExistence type="predicted"/>
<accession>A0ABN1KV12</accession>
<feature type="transmembrane region" description="Helical" evidence="1">
    <location>
        <begin position="37"/>
        <end position="55"/>
    </location>
</feature>
<sequence length="113" mass="12638">MINIEKKMNTISILGVFLGIFMNRVLTAKYGNSGSVMIASIALIAIVVPIIYLVIKKKYKQTLVLLFMVLPGIVMWIGIYMDNMYLMGGGFISLFITIPIMVKIAPKLNNKNH</sequence>
<feature type="transmembrane region" description="Helical" evidence="1">
    <location>
        <begin position="85"/>
        <end position="105"/>
    </location>
</feature>
<feature type="transmembrane region" description="Helical" evidence="1">
    <location>
        <begin position="62"/>
        <end position="79"/>
    </location>
</feature>
<keyword evidence="3" id="KW-1185">Reference proteome</keyword>
<evidence type="ECO:0008006" key="4">
    <source>
        <dbReference type="Google" id="ProtNLM"/>
    </source>
</evidence>
<keyword evidence="1" id="KW-0472">Membrane</keyword>
<protein>
    <recommendedName>
        <fullName evidence="4">ABC transporter permease</fullName>
    </recommendedName>
</protein>